<gene>
    <name evidence="1" type="primary">LOC109681800</name>
</gene>
<proteinExistence type="predicted"/>
<evidence type="ECO:0000313" key="1">
    <source>
        <dbReference type="RefSeq" id="XP_020012279.1"/>
    </source>
</evidence>
<dbReference type="AlphaFoldDB" id="A0A8B7TXS4"/>
<accession>A0A8B7TXS4</accession>
<sequence>MNGNHKQTSINKEIKYRQTSRIPEATRLGASTFVFPPAASPDRLVRREQHRSWCTLGFVRSIALTPQACGALSSPRWITLLMKVVEGHAPFTAASLQRQILAVHLLQAVLPSWDKTERARDMKCLVEKLFGFLGSLLTTCSSDVPLLRESTLRRRRARPQASLTATHSSTLAEEVVALLRTLHSLTQWNGLINKYINSQLHSVTHSCVGKPSERVLLEDYFPDSENPEVGGLMAVLAVIGGIDGRLRLGGQVMHDEFGEGTVTRITPKGRITVQFTEMRTCRVCPLNQLKPVGERLLSY</sequence>
<dbReference type="KEGG" id="ccan:109681800"/>
<name>A0A8B7TXS4_CASCN</name>
<dbReference type="OrthoDB" id="239701at2759"/>
<protein>
    <submittedName>
        <fullName evidence="1">HERC2-like protein 3</fullName>
    </submittedName>
</protein>
<dbReference type="RefSeq" id="XP_020012279.1">
    <property type="nucleotide sequence ID" value="XM_020156690.1"/>
</dbReference>
<organism evidence="1">
    <name type="scientific">Castor canadensis</name>
    <name type="common">American beaver</name>
    <dbReference type="NCBI Taxonomy" id="51338"/>
    <lineage>
        <taxon>Eukaryota</taxon>
        <taxon>Metazoa</taxon>
        <taxon>Chordata</taxon>
        <taxon>Craniata</taxon>
        <taxon>Vertebrata</taxon>
        <taxon>Euteleostomi</taxon>
        <taxon>Mammalia</taxon>
        <taxon>Eutheria</taxon>
        <taxon>Euarchontoglires</taxon>
        <taxon>Glires</taxon>
        <taxon>Rodentia</taxon>
        <taxon>Castorimorpha</taxon>
        <taxon>Castoridae</taxon>
        <taxon>Castor</taxon>
    </lineage>
</organism>
<reference evidence="1" key="1">
    <citation type="submission" date="2025-08" db="UniProtKB">
        <authorList>
            <consortium name="RefSeq"/>
        </authorList>
    </citation>
    <scope>IDENTIFICATION</scope>
    <source>
        <tissue evidence="1">Leukocyte</tissue>
    </source>
</reference>